<keyword evidence="9" id="KW-1185">Reference proteome</keyword>
<dbReference type="InterPro" id="IPR001905">
    <property type="entry name" value="Ammonium_transpt"/>
</dbReference>
<evidence type="ECO:0000256" key="4">
    <source>
        <dbReference type="ARBA" id="ARBA00022989"/>
    </source>
</evidence>
<dbReference type="Gene3D" id="1.10.3430.10">
    <property type="entry name" value="Ammonium transporter AmtB like domains"/>
    <property type="match status" value="1"/>
</dbReference>
<evidence type="ECO:0000256" key="6">
    <source>
        <dbReference type="SAM" id="Phobius"/>
    </source>
</evidence>
<protein>
    <submittedName>
        <fullName evidence="8">Ammonium transporter AmtB-like domain</fullName>
    </submittedName>
</protein>
<evidence type="ECO:0000259" key="7">
    <source>
        <dbReference type="Pfam" id="PF00909"/>
    </source>
</evidence>
<dbReference type="PANTHER" id="PTHR43029">
    <property type="entry name" value="AMMONIUM TRANSPORTER MEP2"/>
    <property type="match status" value="1"/>
</dbReference>
<evidence type="ECO:0000256" key="1">
    <source>
        <dbReference type="ARBA" id="ARBA00004141"/>
    </source>
</evidence>
<feature type="domain" description="Ammonium transporter AmtB-like" evidence="7">
    <location>
        <begin position="16"/>
        <end position="73"/>
    </location>
</feature>
<gene>
    <name evidence="8" type="ORF">RJ641_030295</name>
</gene>
<dbReference type="GO" id="GO:0008519">
    <property type="term" value="F:ammonium channel activity"/>
    <property type="evidence" value="ECO:0007669"/>
    <property type="project" value="InterPro"/>
</dbReference>
<keyword evidence="3 6" id="KW-0812">Transmembrane</keyword>
<evidence type="ECO:0000313" key="9">
    <source>
        <dbReference type="Proteomes" id="UP001370490"/>
    </source>
</evidence>
<dbReference type="InterPro" id="IPR024041">
    <property type="entry name" value="NH4_transpt_AmtB-like_dom"/>
</dbReference>
<evidence type="ECO:0000313" key="8">
    <source>
        <dbReference type="EMBL" id="KAK6940764.1"/>
    </source>
</evidence>
<keyword evidence="5 6" id="KW-0472">Membrane</keyword>
<feature type="transmembrane region" description="Helical" evidence="6">
    <location>
        <begin position="26"/>
        <end position="53"/>
    </location>
</feature>
<dbReference type="Pfam" id="PF00909">
    <property type="entry name" value="Ammonium_transp"/>
    <property type="match status" value="1"/>
</dbReference>
<reference evidence="8 9" key="1">
    <citation type="submission" date="2023-12" db="EMBL/GenBank/DDBJ databases">
        <title>A high-quality genome assembly for Dillenia turbinata (Dilleniales).</title>
        <authorList>
            <person name="Chanderbali A."/>
        </authorList>
    </citation>
    <scope>NUCLEOTIDE SEQUENCE [LARGE SCALE GENOMIC DNA]</scope>
    <source>
        <strain evidence="8">LSX21</strain>
        <tissue evidence="8">Leaf</tissue>
    </source>
</reference>
<dbReference type="AlphaFoldDB" id="A0AAN8VV53"/>
<accession>A0AAN8VV53</accession>
<organism evidence="8 9">
    <name type="scientific">Dillenia turbinata</name>
    <dbReference type="NCBI Taxonomy" id="194707"/>
    <lineage>
        <taxon>Eukaryota</taxon>
        <taxon>Viridiplantae</taxon>
        <taxon>Streptophyta</taxon>
        <taxon>Embryophyta</taxon>
        <taxon>Tracheophyta</taxon>
        <taxon>Spermatophyta</taxon>
        <taxon>Magnoliopsida</taxon>
        <taxon>eudicotyledons</taxon>
        <taxon>Gunneridae</taxon>
        <taxon>Pentapetalae</taxon>
        <taxon>Dilleniales</taxon>
        <taxon>Dilleniaceae</taxon>
        <taxon>Dillenia</taxon>
    </lineage>
</organism>
<dbReference type="PANTHER" id="PTHR43029:SF11">
    <property type="entry name" value="AMMONIUM TRANSPORTER"/>
    <property type="match status" value="1"/>
</dbReference>
<comment type="similarity">
    <text evidence="2">Belongs to the ammonia transporter channel (TC 1.A.11.2) family.</text>
</comment>
<dbReference type="Proteomes" id="UP001370490">
    <property type="component" value="Unassembled WGS sequence"/>
</dbReference>
<comment type="subcellular location">
    <subcellularLocation>
        <location evidence="1">Membrane</location>
        <topology evidence="1">Multi-pass membrane protein</topology>
    </subcellularLocation>
</comment>
<dbReference type="GO" id="GO:0005886">
    <property type="term" value="C:plasma membrane"/>
    <property type="evidence" value="ECO:0007669"/>
    <property type="project" value="TreeGrafter"/>
</dbReference>
<dbReference type="InterPro" id="IPR029020">
    <property type="entry name" value="Ammonium/urea_transptr"/>
</dbReference>
<evidence type="ECO:0000256" key="2">
    <source>
        <dbReference type="ARBA" id="ARBA00005887"/>
    </source>
</evidence>
<comment type="caution">
    <text evidence="8">The sequence shown here is derived from an EMBL/GenBank/DDBJ whole genome shotgun (WGS) entry which is preliminary data.</text>
</comment>
<evidence type="ECO:0000256" key="3">
    <source>
        <dbReference type="ARBA" id="ARBA00022692"/>
    </source>
</evidence>
<name>A0AAN8VV53_9MAGN</name>
<proteinExistence type="inferred from homology"/>
<dbReference type="EMBL" id="JBAMMX010000005">
    <property type="protein sequence ID" value="KAK6940764.1"/>
    <property type="molecule type" value="Genomic_DNA"/>
</dbReference>
<keyword evidence="4 6" id="KW-1133">Transmembrane helix</keyword>
<sequence length="78" mass="8617">MVDDWQHHIGFVYGIESGVKQMGVQIAGIFFVIGLNVAMTSLICYLSSLVIALRLSLDELMTVDDAIHGEKAYAWSEV</sequence>
<evidence type="ECO:0000256" key="5">
    <source>
        <dbReference type="ARBA" id="ARBA00023136"/>
    </source>
</evidence>